<organism evidence="2 3">
    <name type="scientific">Holothuria leucospilota</name>
    <name type="common">Black long sea cucumber</name>
    <name type="synonym">Mertensiothuria leucospilota</name>
    <dbReference type="NCBI Taxonomy" id="206669"/>
    <lineage>
        <taxon>Eukaryota</taxon>
        <taxon>Metazoa</taxon>
        <taxon>Echinodermata</taxon>
        <taxon>Eleutherozoa</taxon>
        <taxon>Echinozoa</taxon>
        <taxon>Holothuroidea</taxon>
        <taxon>Aspidochirotacea</taxon>
        <taxon>Aspidochirotida</taxon>
        <taxon>Holothuriidae</taxon>
        <taxon>Holothuria</taxon>
    </lineage>
</organism>
<dbReference type="Proteomes" id="UP001152320">
    <property type="component" value="Chromosome 22"/>
</dbReference>
<proteinExistence type="predicted"/>
<accession>A0A9Q1BD27</accession>
<dbReference type="Gene3D" id="2.60.120.380">
    <property type="match status" value="1"/>
</dbReference>
<protein>
    <submittedName>
        <fullName evidence="2">Uncharacterized protein</fullName>
    </submittedName>
</protein>
<keyword evidence="3" id="KW-1185">Reference proteome</keyword>
<reference evidence="2" key="1">
    <citation type="submission" date="2021-10" db="EMBL/GenBank/DDBJ databases">
        <title>Tropical sea cucumber genome reveals ecological adaptation and Cuvierian tubules defense mechanism.</title>
        <authorList>
            <person name="Chen T."/>
        </authorList>
    </citation>
    <scope>NUCLEOTIDE SEQUENCE</scope>
    <source>
        <strain evidence="2">Nanhai2018</strain>
        <tissue evidence="2">Muscle</tissue>
    </source>
</reference>
<gene>
    <name evidence="2" type="ORF">HOLleu_40772</name>
</gene>
<dbReference type="EMBL" id="JAIZAY010000022">
    <property type="protein sequence ID" value="KAJ8021018.1"/>
    <property type="molecule type" value="Genomic_DNA"/>
</dbReference>
<dbReference type="AlphaFoldDB" id="A0A9Q1BD27"/>
<dbReference type="OrthoDB" id="422728at2759"/>
<sequence length="324" mass="36288">MAGYFWVLITYILCTVGADHGKMPDHIKLTLGEEMSDQRATCGGYTYYYVEVTDPCKDLRVKLTQTAGEPNVYVSKSPNKYPHYLSLAWSSYNWGGEDLIISSWDPEFTVGTYFIGVHSFCSEEVHTGDNDARYSLLVESKESDHTNLEISLNGTVDGSLDANGYHYYRFCVPNTCSSVEVRLDNCLDSTKCPTNYAYPELLVSRSIIQPTINDHTWKLADVSQRSVYLKHDDAEFYPGHHFVGVYGWCTPDDECPDRSSCGPCEYANGHPYQVSVLLTEGPKDCTSRKALEVCEGGSGGHRTEAKLSVFLLNILFLSTIYLLT</sequence>
<evidence type="ECO:0000313" key="3">
    <source>
        <dbReference type="Proteomes" id="UP001152320"/>
    </source>
</evidence>
<evidence type="ECO:0000313" key="2">
    <source>
        <dbReference type="EMBL" id="KAJ8021018.1"/>
    </source>
</evidence>
<comment type="caution">
    <text evidence="2">The sequence shown here is derived from an EMBL/GenBank/DDBJ whole genome shotgun (WGS) entry which is preliminary data.</text>
</comment>
<keyword evidence="1" id="KW-0732">Signal</keyword>
<feature type="chain" id="PRO_5040208814" evidence="1">
    <location>
        <begin position="19"/>
        <end position="324"/>
    </location>
</feature>
<name>A0A9Q1BD27_HOLLE</name>
<evidence type="ECO:0000256" key="1">
    <source>
        <dbReference type="SAM" id="SignalP"/>
    </source>
</evidence>
<feature type="signal peptide" evidence="1">
    <location>
        <begin position="1"/>
        <end position="18"/>
    </location>
</feature>